<dbReference type="Proteomes" id="UP000596742">
    <property type="component" value="Unassembled WGS sequence"/>
</dbReference>
<dbReference type="CDD" id="cd01647">
    <property type="entry name" value="RT_LTR"/>
    <property type="match status" value="1"/>
</dbReference>
<reference evidence="9" key="1">
    <citation type="submission" date="2018-11" db="EMBL/GenBank/DDBJ databases">
        <authorList>
            <person name="Alioto T."/>
            <person name="Alioto T."/>
        </authorList>
    </citation>
    <scope>NUCLEOTIDE SEQUENCE</scope>
</reference>
<keyword evidence="6" id="KW-0695">RNA-directed DNA polymerase</keyword>
<dbReference type="OrthoDB" id="10053045at2759"/>
<keyword evidence="4" id="KW-0255">Endonuclease</keyword>
<dbReference type="GO" id="GO:0003676">
    <property type="term" value="F:nucleic acid binding"/>
    <property type="evidence" value="ECO:0007669"/>
    <property type="project" value="InterPro"/>
</dbReference>
<evidence type="ECO:0000256" key="4">
    <source>
        <dbReference type="ARBA" id="ARBA00022759"/>
    </source>
</evidence>
<dbReference type="CDD" id="cd09274">
    <property type="entry name" value="RNase_HI_RT_Ty3"/>
    <property type="match status" value="1"/>
</dbReference>
<keyword evidence="10" id="KW-1185">Reference proteome</keyword>
<evidence type="ECO:0000256" key="6">
    <source>
        <dbReference type="ARBA" id="ARBA00022918"/>
    </source>
</evidence>
<gene>
    <name evidence="9" type="ORF">MGAL_10B012345</name>
</gene>
<dbReference type="Pfam" id="PF17917">
    <property type="entry name" value="RT_RNaseH"/>
    <property type="match status" value="1"/>
</dbReference>
<dbReference type="InterPro" id="IPR043502">
    <property type="entry name" value="DNA/RNA_pol_sf"/>
</dbReference>
<dbReference type="AlphaFoldDB" id="A0A8B6CR44"/>
<dbReference type="PANTHER" id="PTHR37984">
    <property type="entry name" value="PROTEIN CBG26694"/>
    <property type="match status" value="1"/>
</dbReference>
<dbReference type="Pfam" id="PF00078">
    <property type="entry name" value="RVT_1"/>
    <property type="match status" value="1"/>
</dbReference>
<proteinExistence type="predicted"/>
<protein>
    <recommendedName>
        <fullName evidence="8">Reverse transcriptase domain-containing protein</fullName>
    </recommendedName>
</protein>
<dbReference type="InterPro" id="IPR043128">
    <property type="entry name" value="Rev_trsase/Diguanyl_cyclase"/>
</dbReference>
<dbReference type="Gene3D" id="3.30.420.10">
    <property type="entry name" value="Ribonuclease H-like superfamily/Ribonuclease H"/>
    <property type="match status" value="1"/>
</dbReference>
<evidence type="ECO:0000313" key="9">
    <source>
        <dbReference type="EMBL" id="VDI07749.1"/>
    </source>
</evidence>
<keyword evidence="3" id="KW-0540">Nuclease</keyword>
<comment type="caution">
    <text evidence="9">The sequence shown here is derived from an EMBL/GenBank/DDBJ whole genome shotgun (WGS) entry which is preliminary data.</text>
</comment>
<evidence type="ECO:0000256" key="1">
    <source>
        <dbReference type="ARBA" id="ARBA00022679"/>
    </source>
</evidence>
<dbReference type="GO" id="GO:0003964">
    <property type="term" value="F:RNA-directed DNA polymerase activity"/>
    <property type="evidence" value="ECO:0007669"/>
    <property type="project" value="UniProtKB-KW"/>
</dbReference>
<dbReference type="PANTHER" id="PTHR37984:SF11">
    <property type="entry name" value="INTEGRASE CATALYTIC DOMAIN-CONTAINING PROTEIN"/>
    <property type="match status" value="1"/>
</dbReference>
<dbReference type="EMBL" id="UYJE01002091">
    <property type="protein sequence ID" value="VDI07749.1"/>
    <property type="molecule type" value="Genomic_DNA"/>
</dbReference>
<evidence type="ECO:0000259" key="8">
    <source>
        <dbReference type="PROSITE" id="PS50878"/>
    </source>
</evidence>
<dbReference type="FunFam" id="3.10.10.10:FF:000003">
    <property type="entry name" value="Retrovirus-related Pol polyprotein from transposon 297-like Protein"/>
    <property type="match status" value="1"/>
</dbReference>
<organism evidence="9 10">
    <name type="scientific">Mytilus galloprovincialis</name>
    <name type="common">Mediterranean mussel</name>
    <dbReference type="NCBI Taxonomy" id="29158"/>
    <lineage>
        <taxon>Eukaryota</taxon>
        <taxon>Metazoa</taxon>
        <taxon>Spiralia</taxon>
        <taxon>Lophotrochozoa</taxon>
        <taxon>Mollusca</taxon>
        <taxon>Bivalvia</taxon>
        <taxon>Autobranchia</taxon>
        <taxon>Pteriomorphia</taxon>
        <taxon>Mytilida</taxon>
        <taxon>Mytiloidea</taxon>
        <taxon>Mytilidae</taxon>
        <taxon>Mytilinae</taxon>
        <taxon>Mytilus</taxon>
    </lineage>
</organism>
<keyword evidence="2" id="KW-0548">Nucleotidyltransferase</keyword>
<dbReference type="FunFam" id="3.30.70.270:FF:000026">
    <property type="entry name" value="Transposon Ty3-G Gag-Pol polyprotein"/>
    <property type="match status" value="1"/>
</dbReference>
<dbReference type="GO" id="GO:0004519">
    <property type="term" value="F:endonuclease activity"/>
    <property type="evidence" value="ECO:0007669"/>
    <property type="project" value="UniProtKB-KW"/>
</dbReference>
<feature type="compositionally biased region" description="Basic and acidic residues" evidence="7">
    <location>
        <begin position="668"/>
        <end position="682"/>
    </location>
</feature>
<feature type="domain" description="Reverse transcriptase" evidence="8">
    <location>
        <begin position="92"/>
        <end position="269"/>
    </location>
</feature>
<dbReference type="GO" id="GO:0016787">
    <property type="term" value="F:hydrolase activity"/>
    <property type="evidence" value="ECO:0007669"/>
    <property type="project" value="UniProtKB-KW"/>
</dbReference>
<dbReference type="SUPFAM" id="SSF56672">
    <property type="entry name" value="DNA/RNA polymerases"/>
    <property type="match status" value="1"/>
</dbReference>
<dbReference type="InterPro" id="IPR036397">
    <property type="entry name" value="RNaseH_sf"/>
</dbReference>
<feature type="region of interest" description="Disordered" evidence="7">
    <location>
        <begin position="661"/>
        <end position="693"/>
    </location>
</feature>
<keyword evidence="1" id="KW-0808">Transferase</keyword>
<accession>A0A8B6CR44</accession>
<evidence type="ECO:0000256" key="5">
    <source>
        <dbReference type="ARBA" id="ARBA00022801"/>
    </source>
</evidence>
<sequence length="704" mass="80989">MVIEGNHTPLLGRSTASELGILLIGPSVNMINTQGDIRSQYSDLFCGLGKLKDYQLKIYIDKNVKPIAQPTRRLPFNIRKSVEEKLCELEEMDVIERVEGPTEWVSPLVVVPKRNSEIRICVDMRRANEAVKRSRHPIPTVDEILQELNGAKVYSKIDLRMGFHQVELEPESRNITTFTTHVGLFRYKRLMFGISCAPEMYQQCIKMALEGCVGQRNISDDIIVYGCTQEEHDERLKRVLDRMREKGLRLNKDKCRFNMDKMTFMGHVLSAKGISPEKSKVEAVTSARNPKTASEVRSFLGLVNYCGRYIPDFSTVSAPLRELTRAKTKWIWSSRHQDAFDELKRLLASAKTLAYYNSNAETHVIVDASPVGLGAILSQKQSDGNFRPVTFASRTLTDVEQRYSQTEREALAVVWGCERFHLYLYGKEFILVTDHKPLEVIYSPKSKPPARIERWAMRLQPYTFKVKYKPGPQNAADCLSRLSQVRDETTGRNIAEETLLKAFRTANAENRDWRKETPKFLLAYRSTPHSTTGKSPAELLFNRKIRTKLPEINAENEKDDADTRRKDFEMKEKGKIYADQKRKTRESDIDVGDIVLQKQTKTNKLSTSFEHDPYYVVKREGSRLTLKNNEGTISQRNSSFVKKFNGQINEEETLVNENIDTNIEDTNENEHTDPEVNLREDSSIPSRPKRNQKLPERFKDFVMN</sequence>
<dbReference type="InterPro" id="IPR000477">
    <property type="entry name" value="RT_dom"/>
</dbReference>
<dbReference type="InterPro" id="IPR050951">
    <property type="entry name" value="Retrovirus_Pol_polyprotein"/>
</dbReference>
<name>A0A8B6CR44_MYTGA</name>
<evidence type="ECO:0000256" key="2">
    <source>
        <dbReference type="ARBA" id="ARBA00022695"/>
    </source>
</evidence>
<dbReference type="Gene3D" id="3.30.70.270">
    <property type="match status" value="2"/>
</dbReference>
<dbReference type="PROSITE" id="PS50878">
    <property type="entry name" value="RT_POL"/>
    <property type="match status" value="1"/>
</dbReference>
<evidence type="ECO:0000313" key="10">
    <source>
        <dbReference type="Proteomes" id="UP000596742"/>
    </source>
</evidence>
<dbReference type="Gene3D" id="3.10.10.10">
    <property type="entry name" value="HIV Type 1 Reverse Transcriptase, subunit A, domain 1"/>
    <property type="match status" value="1"/>
</dbReference>
<keyword evidence="5" id="KW-0378">Hydrolase</keyword>
<evidence type="ECO:0000256" key="3">
    <source>
        <dbReference type="ARBA" id="ARBA00022722"/>
    </source>
</evidence>
<dbReference type="InterPro" id="IPR041373">
    <property type="entry name" value="RT_RNaseH"/>
</dbReference>
<evidence type="ECO:0000256" key="7">
    <source>
        <dbReference type="SAM" id="MobiDB-lite"/>
    </source>
</evidence>